<dbReference type="PROSITE" id="PS00079">
    <property type="entry name" value="MULTICOPPER_OXIDASE1"/>
    <property type="match status" value="1"/>
</dbReference>
<dbReference type="AlphaFoldDB" id="A0A8H7HT07"/>
<comment type="similarity">
    <text evidence="1">Belongs to the multicopper oxidase family.</text>
</comment>
<dbReference type="InterPro" id="IPR002355">
    <property type="entry name" value="Cu_oxidase_Cu_BS"/>
</dbReference>
<keyword evidence="9" id="KW-0812">Transmembrane</keyword>
<dbReference type="GO" id="GO:0004322">
    <property type="term" value="F:ferroxidase activity"/>
    <property type="evidence" value="ECO:0007669"/>
    <property type="project" value="TreeGrafter"/>
</dbReference>
<dbReference type="Pfam" id="PF00394">
    <property type="entry name" value="Cu-oxidase"/>
    <property type="match status" value="1"/>
</dbReference>
<evidence type="ECO:0000256" key="4">
    <source>
        <dbReference type="ARBA" id="ARBA00023002"/>
    </source>
</evidence>
<evidence type="ECO:0000256" key="9">
    <source>
        <dbReference type="SAM" id="Phobius"/>
    </source>
</evidence>
<evidence type="ECO:0000256" key="8">
    <source>
        <dbReference type="SAM" id="MobiDB-lite"/>
    </source>
</evidence>
<dbReference type="CDD" id="cd13877">
    <property type="entry name" value="CuRO_2_Fet3p_like"/>
    <property type="match status" value="1"/>
</dbReference>
<dbReference type="InterPro" id="IPR008972">
    <property type="entry name" value="Cupredoxin"/>
</dbReference>
<evidence type="ECO:0000259" key="10">
    <source>
        <dbReference type="Pfam" id="PF00394"/>
    </source>
</evidence>
<feature type="non-terminal residue" evidence="13">
    <location>
        <position position="637"/>
    </location>
</feature>
<evidence type="ECO:0000256" key="6">
    <source>
        <dbReference type="ARBA" id="ARBA00023157"/>
    </source>
</evidence>
<dbReference type="PANTHER" id="PTHR11709:SF361">
    <property type="entry name" value="IRON TRANSPORT MULTICOPPER OXIDASE FET3"/>
    <property type="match status" value="1"/>
</dbReference>
<feature type="region of interest" description="Disordered" evidence="8">
    <location>
        <begin position="1"/>
        <end position="27"/>
    </location>
</feature>
<evidence type="ECO:0000259" key="11">
    <source>
        <dbReference type="Pfam" id="PF07731"/>
    </source>
</evidence>
<gene>
    <name evidence="13" type="ORF">RHS03_04932</name>
</gene>
<feature type="transmembrane region" description="Helical" evidence="9">
    <location>
        <begin position="606"/>
        <end position="627"/>
    </location>
</feature>
<keyword evidence="5" id="KW-0186">Copper</keyword>
<dbReference type="PROSITE" id="PS00080">
    <property type="entry name" value="MULTICOPPER_OXIDASE2"/>
    <property type="match status" value="1"/>
</dbReference>
<dbReference type="CDD" id="cd13851">
    <property type="entry name" value="CuRO_1_Fet3p"/>
    <property type="match status" value="1"/>
</dbReference>
<proteinExistence type="inferred from homology"/>
<accession>A0A8H7HT07</accession>
<evidence type="ECO:0000313" key="14">
    <source>
        <dbReference type="Proteomes" id="UP000602905"/>
    </source>
</evidence>
<feature type="compositionally biased region" description="Polar residues" evidence="8">
    <location>
        <begin position="1"/>
        <end position="18"/>
    </location>
</feature>
<keyword evidence="7" id="KW-0325">Glycoprotein</keyword>
<keyword evidence="3" id="KW-0732">Signal</keyword>
<sequence length="637" mass="70576">MPVSISNLRSNPKTSTYENGPVPQARRPHRSYSLVPFTMRLLEAVLLAYSTSLSSVLAATHEIWWDITYLNANPDGLHERRVIGINGTWPPPPIELSSNDTLLVHAHNSLDVPTSLHHHGMFFPNRTYFDGAVGVSQCGIPPGESFTYEVPVFESAQWGTYWIHAHASGQYVDGLRGPVVVHHKDAAGESLEAHRSSYDDEMTVVLADWYHDEHSVNNAKFLSRWNPGGAEPVPESSLIYFTANGTNIPGFNENTTLNFVPGKTYRLRVINTSALAMFYFWIDGHEMRIIEVDGTDVVEAPTPLLTLTVAQRYSVLVTARNDTSQNFFVHANMDAEMFDFIPDGLELNMTSSITYSANAPMAPEQTMDDYDSMPWDTTFKPLEPMTLPNPTKELELGVFFDTMDNGINRGMFNNVTWNVPIVPSTISALTMGEDASVANVYGPNAEVLQYGEIVQMTVVNWDDGKHPFHLHGHKFAIMHRSDDVTSDDPAVNPPFDNNQVNPIWRDTVQIEGGGSVTIRWQADNPGAWLFHCHIEWHLEAGLAWVFLEAPNVMQQWTKPPQYYFDQCKMLGVPISGNAAGHNSTTDLSGLTIGPFPQKLGWNAKGIGAMIGCVLSALLGIATVIWYSTGPGKDAGDD</sequence>
<comment type="caution">
    <text evidence="13">The sequence shown here is derived from an EMBL/GenBank/DDBJ whole genome shotgun (WGS) entry which is preliminary data.</text>
</comment>
<feature type="domain" description="Plastocyanin-like" evidence="12">
    <location>
        <begin position="67"/>
        <end position="184"/>
    </location>
</feature>
<evidence type="ECO:0000313" key="13">
    <source>
        <dbReference type="EMBL" id="KAF8706031.1"/>
    </source>
</evidence>
<dbReference type="GO" id="GO:0010106">
    <property type="term" value="P:cellular response to iron ion starvation"/>
    <property type="evidence" value="ECO:0007669"/>
    <property type="project" value="TreeGrafter"/>
</dbReference>
<organism evidence="13 14">
    <name type="scientific">Rhizoctonia solani</name>
    <dbReference type="NCBI Taxonomy" id="456999"/>
    <lineage>
        <taxon>Eukaryota</taxon>
        <taxon>Fungi</taxon>
        <taxon>Dikarya</taxon>
        <taxon>Basidiomycota</taxon>
        <taxon>Agaricomycotina</taxon>
        <taxon>Agaricomycetes</taxon>
        <taxon>Cantharellales</taxon>
        <taxon>Ceratobasidiaceae</taxon>
        <taxon>Rhizoctonia</taxon>
    </lineage>
</organism>
<keyword evidence="9" id="KW-0472">Membrane</keyword>
<dbReference type="InterPro" id="IPR033138">
    <property type="entry name" value="Cu_oxidase_CS"/>
</dbReference>
<dbReference type="PANTHER" id="PTHR11709">
    <property type="entry name" value="MULTI-COPPER OXIDASE"/>
    <property type="match status" value="1"/>
</dbReference>
<keyword evidence="6" id="KW-1015">Disulfide bond</keyword>
<dbReference type="InterPro" id="IPR001117">
    <property type="entry name" value="Cu-oxidase_2nd"/>
</dbReference>
<dbReference type="InterPro" id="IPR011706">
    <property type="entry name" value="Cu-oxidase_C"/>
</dbReference>
<reference evidence="13" key="1">
    <citation type="submission" date="2020-09" db="EMBL/GenBank/DDBJ databases">
        <title>Comparative genome analyses of four rice-infecting Rhizoctonia solani isolates reveal extensive enrichment of homogalacturonan modification genes.</title>
        <authorList>
            <person name="Lee D.-Y."/>
            <person name="Jeon J."/>
            <person name="Kim K.-T."/>
            <person name="Cheong K."/>
            <person name="Song H."/>
            <person name="Choi G."/>
            <person name="Ko J."/>
            <person name="Opiyo S.O."/>
            <person name="Zuo S."/>
            <person name="Madhav S."/>
            <person name="Lee Y.-H."/>
            <person name="Wang G.-L."/>
        </authorList>
    </citation>
    <scope>NUCLEOTIDE SEQUENCE</scope>
    <source>
        <strain evidence="13">AG1-IA WGL</strain>
    </source>
</reference>
<dbReference type="OrthoDB" id="2121828at2759"/>
<dbReference type="InterPro" id="IPR011707">
    <property type="entry name" value="Cu-oxidase-like_N"/>
</dbReference>
<evidence type="ECO:0000259" key="12">
    <source>
        <dbReference type="Pfam" id="PF07732"/>
    </source>
</evidence>
<feature type="domain" description="Plastocyanin-like" evidence="11">
    <location>
        <begin position="441"/>
        <end position="550"/>
    </location>
</feature>
<keyword evidence="9" id="KW-1133">Transmembrane helix</keyword>
<dbReference type="CDD" id="cd13899">
    <property type="entry name" value="CuRO_3_Fet3p"/>
    <property type="match status" value="1"/>
</dbReference>
<evidence type="ECO:0000256" key="3">
    <source>
        <dbReference type="ARBA" id="ARBA00022729"/>
    </source>
</evidence>
<dbReference type="Proteomes" id="UP000602905">
    <property type="component" value="Unassembled WGS sequence"/>
</dbReference>
<dbReference type="Pfam" id="PF07732">
    <property type="entry name" value="Cu-oxidase_3"/>
    <property type="match status" value="1"/>
</dbReference>
<feature type="domain" description="Plastocyanin-like" evidence="10">
    <location>
        <begin position="201"/>
        <end position="336"/>
    </location>
</feature>
<protein>
    <submittedName>
        <fullName evidence="13">Ferroxidase</fullName>
    </submittedName>
</protein>
<dbReference type="InterPro" id="IPR044130">
    <property type="entry name" value="CuRO_2_Fet3-like"/>
</dbReference>
<dbReference type="Gene3D" id="2.60.40.420">
    <property type="entry name" value="Cupredoxins - blue copper proteins"/>
    <property type="match status" value="3"/>
</dbReference>
<keyword evidence="4" id="KW-0560">Oxidoreductase</keyword>
<evidence type="ECO:0000256" key="1">
    <source>
        <dbReference type="ARBA" id="ARBA00010609"/>
    </source>
</evidence>
<dbReference type="Pfam" id="PF07731">
    <property type="entry name" value="Cu-oxidase_2"/>
    <property type="match status" value="1"/>
</dbReference>
<evidence type="ECO:0000256" key="7">
    <source>
        <dbReference type="ARBA" id="ARBA00023180"/>
    </source>
</evidence>
<dbReference type="GO" id="GO:0033215">
    <property type="term" value="P:reductive iron assimilation"/>
    <property type="evidence" value="ECO:0007669"/>
    <property type="project" value="TreeGrafter"/>
</dbReference>
<dbReference type="InterPro" id="IPR045087">
    <property type="entry name" value="Cu-oxidase_fam"/>
</dbReference>
<keyword evidence="2" id="KW-0479">Metal-binding</keyword>
<evidence type="ECO:0000256" key="2">
    <source>
        <dbReference type="ARBA" id="ARBA00022723"/>
    </source>
</evidence>
<dbReference type="GO" id="GO:0005507">
    <property type="term" value="F:copper ion binding"/>
    <property type="evidence" value="ECO:0007669"/>
    <property type="project" value="InterPro"/>
</dbReference>
<dbReference type="GO" id="GO:0033573">
    <property type="term" value="C:high-affinity iron permease complex"/>
    <property type="evidence" value="ECO:0007669"/>
    <property type="project" value="TreeGrafter"/>
</dbReference>
<name>A0A8H7HT07_9AGAM</name>
<dbReference type="EMBL" id="JACYCD010000052">
    <property type="protein sequence ID" value="KAF8706031.1"/>
    <property type="molecule type" value="Genomic_DNA"/>
</dbReference>
<evidence type="ECO:0000256" key="5">
    <source>
        <dbReference type="ARBA" id="ARBA00023008"/>
    </source>
</evidence>
<dbReference type="SUPFAM" id="SSF49503">
    <property type="entry name" value="Cupredoxins"/>
    <property type="match status" value="3"/>
</dbReference>